<protein>
    <submittedName>
        <fullName evidence="2">MbtH family protein</fullName>
    </submittedName>
</protein>
<evidence type="ECO:0000313" key="3">
    <source>
        <dbReference type="Proteomes" id="UP001595993"/>
    </source>
</evidence>
<gene>
    <name evidence="2" type="ORF">ACFO9E_08695</name>
</gene>
<reference evidence="3" key="1">
    <citation type="journal article" date="2019" name="Int. J. Syst. Evol. Microbiol.">
        <title>The Global Catalogue of Microorganisms (GCM) 10K type strain sequencing project: providing services to taxonomists for standard genome sequencing and annotation.</title>
        <authorList>
            <consortium name="The Broad Institute Genomics Platform"/>
            <consortium name="The Broad Institute Genome Sequencing Center for Infectious Disease"/>
            <person name="Wu L."/>
            <person name="Ma J."/>
        </authorList>
    </citation>
    <scope>NUCLEOTIDE SEQUENCE [LARGE SCALE GENOMIC DNA]</scope>
    <source>
        <strain evidence="3">CGMCC 4.7139</strain>
    </source>
</reference>
<accession>A0ABV9G0T0</accession>
<evidence type="ECO:0000313" key="2">
    <source>
        <dbReference type="EMBL" id="MFC4607893.1"/>
    </source>
</evidence>
<dbReference type="InterPro" id="IPR037407">
    <property type="entry name" value="MLP_fam"/>
</dbReference>
<dbReference type="Proteomes" id="UP001595993">
    <property type="component" value="Unassembled WGS sequence"/>
</dbReference>
<name>A0ABV9G0T0_9ACTN</name>
<dbReference type="Gene3D" id="3.90.820.10">
    <property type="entry name" value="Structural Genomics, Unknown Function 30-nov-00 1gh9 Mol_id"/>
    <property type="match status" value="1"/>
</dbReference>
<dbReference type="SMART" id="SM00923">
    <property type="entry name" value="MbtH"/>
    <property type="match status" value="1"/>
</dbReference>
<sequence>MTNPFDDHEAVFSVLVNGEAQYSLWPAFADIPEGWTPELTEGSRETCLAYIEEHWTDMRPKSLREAS</sequence>
<dbReference type="PANTHER" id="PTHR38444:SF1">
    <property type="entry name" value="ENTEROBACTIN BIOSYNTHESIS PROTEIN YBDZ"/>
    <property type="match status" value="1"/>
</dbReference>
<dbReference type="PANTHER" id="PTHR38444">
    <property type="entry name" value="ENTEROBACTIN BIOSYNTHESIS PROTEIN YBDZ"/>
    <property type="match status" value="1"/>
</dbReference>
<comment type="caution">
    <text evidence="2">The sequence shown here is derived from an EMBL/GenBank/DDBJ whole genome shotgun (WGS) entry which is preliminary data.</text>
</comment>
<keyword evidence="3" id="KW-1185">Reference proteome</keyword>
<feature type="domain" description="MbtH-like" evidence="1">
    <location>
        <begin position="3"/>
        <end position="53"/>
    </location>
</feature>
<proteinExistence type="predicted"/>
<organism evidence="2 3">
    <name type="scientific">Streptomyces maoxianensis</name>
    <dbReference type="NCBI Taxonomy" id="1459942"/>
    <lineage>
        <taxon>Bacteria</taxon>
        <taxon>Bacillati</taxon>
        <taxon>Actinomycetota</taxon>
        <taxon>Actinomycetes</taxon>
        <taxon>Kitasatosporales</taxon>
        <taxon>Streptomycetaceae</taxon>
        <taxon>Streptomyces</taxon>
    </lineage>
</organism>
<evidence type="ECO:0000259" key="1">
    <source>
        <dbReference type="SMART" id="SM00923"/>
    </source>
</evidence>
<dbReference type="Pfam" id="PF03621">
    <property type="entry name" value="MbtH"/>
    <property type="match status" value="1"/>
</dbReference>
<dbReference type="EMBL" id="JBHSFE010000008">
    <property type="protein sequence ID" value="MFC4607893.1"/>
    <property type="molecule type" value="Genomic_DNA"/>
</dbReference>
<dbReference type="RefSeq" id="WP_381193049.1">
    <property type="nucleotide sequence ID" value="NZ_JBHSFE010000008.1"/>
</dbReference>
<dbReference type="InterPro" id="IPR005153">
    <property type="entry name" value="MbtH-like_dom"/>
</dbReference>
<dbReference type="InterPro" id="IPR038020">
    <property type="entry name" value="MbtH-like_sf"/>
</dbReference>
<dbReference type="SUPFAM" id="SSF160582">
    <property type="entry name" value="MbtH-like"/>
    <property type="match status" value="1"/>
</dbReference>